<reference evidence="3 4" key="1">
    <citation type="submission" date="2024-03" db="EMBL/GenBank/DDBJ databases">
        <title>Cross-transmission of Acinetobacter junii carrying blaOXA-58 in a neonatal intensive care unit.</title>
        <authorList>
            <person name="Bour M."/>
            <person name="Potron A."/>
            <person name="Lecointe D."/>
        </authorList>
    </citation>
    <scope>NUCLEOTIDE SEQUENCE [LARGE SCALE GENOMIC DNA]</scope>
    <source>
        <strain evidence="3 4">21A3096 case 1</strain>
    </source>
</reference>
<accession>A0ABU8ZHC5</accession>
<feature type="domain" description="DUF2147" evidence="2">
    <location>
        <begin position="25"/>
        <end position="145"/>
    </location>
</feature>
<keyword evidence="4" id="KW-1185">Reference proteome</keyword>
<dbReference type="Pfam" id="PF09917">
    <property type="entry name" value="DUF2147"/>
    <property type="match status" value="1"/>
</dbReference>
<comment type="caution">
    <text evidence="3">The sequence shown here is derived from an EMBL/GenBank/DDBJ whole genome shotgun (WGS) entry which is preliminary data.</text>
</comment>
<protein>
    <submittedName>
        <fullName evidence="3">DUF2147 domain-containing protein</fullName>
    </submittedName>
</protein>
<evidence type="ECO:0000313" key="4">
    <source>
        <dbReference type="Proteomes" id="UP001498501"/>
    </source>
</evidence>
<dbReference type="PANTHER" id="PTHR36919:SF3">
    <property type="entry name" value="BLL5882 PROTEIN"/>
    <property type="match status" value="1"/>
</dbReference>
<dbReference type="Gene3D" id="2.40.128.520">
    <property type="match status" value="1"/>
</dbReference>
<organism evidence="3 4">
    <name type="scientific">Acinetobacter junii</name>
    <dbReference type="NCBI Taxonomy" id="40215"/>
    <lineage>
        <taxon>Bacteria</taxon>
        <taxon>Pseudomonadati</taxon>
        <taxon>Pseudomonadota</taxon>
        <taxon>Gammaproteobacteria</taxon>
        <taxon>Moraxellales</taxon>
        <taxon>Moraxellaceae</taxon>
        <taxon>Acinetobacter</taxon>
    </lineage>
</organism>
<sequence length="153" mass="16850">MYKKGITFFILFSLSHFAFAQDITGIWQSVDDLTGAPKGQIEITQEANGTFTGKIIKITPRTGYTPKELCTGCPAPYTNKPILGLNVITKLKHKKESTYTGGKILDPNSGRMYSLTAKLSSNGQRLHLRGYVGVSVLGRSQIWIRVNNNKAAE</sequence>
<evidence type="ECO:0000313" key="3">
    <source>
        <dbReference type="EMBL" id="MEK0252950.1"/>
    </source>
</evidence>
<proteinExistence type="predicted"/>
<feature type="chain" id="PRO_5045884772" evidence="1">
    <location>
        <begin position="21"/>
        <end position="153"/>
    </location>
</feature>
<feature type="signal peptide" evidence="1">
    <location>
        <begin position="1"/>
        <end position="20"/>
    </location>
</feature>
<evidence type="ECO:0000256" key="1">
    <source>
        <dbReference type="SAM" id="SignalP"/>
    </source>
</evidence>
<gene>
    <name evidence="3" type="ORF">WM018_10675</name>
</gene>
<dbReference type="Proteomes" id="UP001498501">
    <property type="component" value="Unassembled WGS sequence"/>
</dbReference>
<dbReference type="RefSeq" id="WP_153569821.1">
    <property type="nucleotide sequence ID" value="NZ_JBBMLE010000038.1"/>
</dbReference>
<name>A0ABU8ZHC5_ACIJU</name>
<evidence type="ECO:0000259" key="2">
    <source>
        <dbReference type="Pfam" id="PF09917"/>
    </source>
</evidence>
<dbReference type="EMBL" id="JBBMLE010000038">
    <property type="protein sequence ID" value="MEK0252950.1"/>
    <property type="molecule type" value="Genomic_DNA"/>
</dbReference>
<keyword evidence="1" id="KW-0732">Signal</keyword>
<dbReference type="InterPro" id="IPR019223">
    <property type="entry name" value="DUF2147"/>
</dbReference>
<dbReference type="PANTHER" id="PTHR36919">
    <property type="entry name" value="BLR1215 PROTEIN"/>
    <property type="match status" value="1"/>
</dbReference>